<feature type="region of interest" description="Disordered" evidence="1">
    <location>
        <begin position="131"/>
        <end position="152"/>
    </location>
</feature>
<dbReference type="RefSeq" id="WP_183901111.1">
    <property type="nucleotide sequence ID" value="NZ_JACIDW010000010.1"/>
</dbReference>
<reference evidence="2 3" key="1">
    <citation type="submission" date="2020-08" db="EMBL/GenBank/DDBJ databases">
        <title>Genomic Encyclopedia of Type Strains, Phase IV (KMG-IV): sequencing the most valuable type-strain genomes for metagenomic binning, comparative biology and taxonomic classification.</title>
        <authorList>
            <person name="Goeker M."/>
        </authorList>
    </citation>
    <scope>NUCLEOTIDE SEQUENCE [LARGE SCALE GENOMIC DNA]</scope>
    <source>
        <strain evidence="2 3">DSM 26575</strain>
    </source>
</reference>
<proteinExistence type="predicted"/>
<sequence>MKIGDSISSAYGIGGLFQQSGQRNKQQPLVIDDVVRQGGASLAPSTTPPSISNTMWALQATDESQTMSGMEEPGKARRDAVIKEFRDLADMSLAERIRQQMLDSMGLTEGDVAAMSTDDRMAFEKQVAEEVRRQLTGDDSKDKSAAEDIAAV</sequence>
<organism evidence="2 3">
    <name type="scientific">Rhizobium metallidurans</name>
    <dbReference type="NCBI Taxonomy" id="1265931"/>
    <lineage>
        <taxon>Bacteria</taxon>
        <taxon>Pseudomonadati</taxon>
        <taxon>Pseudomonadota</taxon>
        <taxon>Alphaproteobacteria</taxon>
        <taxon>Hyphomicrobiales</taxon>
        <taxon>Rhizobiaceae</taxon>
        <taxon>Rhizobium/Agrobacterium group</taxon>
        <taxon>Rhizobium</taxon>
    </lineage>
</organism>
<evidence type="ECO:0000313" key="2">
    <source>
        <dbReference type="EMBL" id="MBB3965565.1"/>
    </source>
</evidence>
<name>A0A7W6CQY7_9HYPH</name>
<dbReference type="Proteomes" id="UP000582090">
    <property type="component" value="Unassembled WGS sequence"/>
</dbReference>
<accession>A0A7W6CQY7</accession>
<gene>
    <name evidence="2" type="ORF">GGQ67_003238</name>
</gene>
<protein>
    <submittedName>
        <fullName evidence="2">Uncharacterized protein</fullName>
    </submittedName>
</protein>
<comment type="caution">
    <text evidence="2">The sequence shown here is derived from an EMBL/GenBank/DDBJ whole genome shotgun (WGS) entry which is preliminary data.</text>
</comment>
<dbReference type="EMBL" id="JACIDW010000010">
    <property type="protein sequence ID" value="MBB3965565.1"/>
    <property type="molecule type" value="Genomic_DNA"/>
</dbReference>
<evidence type="ECO:0000313" key="3">
    <source>
        <dbReference type="Proteomes" id="UP000582090"/>
    </source>
</evidence>
<evidence type="ECO:0000256" key="1">
    <source>
        <dbReference type="SAM" id="MobiDB-lite"/>
    </source>
</evidence>
<feature type="compositionally biased region" description="Basic and acidic residues" evidence="1">
    <location>
        <begin position="131"/>
        <end position="146"/>
    </location>
</feature>
<dbReference type="AlphaFoldDB" id="A0A7W6CQY7"/>
<keyword evidence="3" id="KW-1185">Reference proteome</keyword>